<sequence length="46" mass="5200">MGSFLPDGGSYELLAVIGTWRATRARTRPLRFHPVCFQHESVVAIR</sequence>
<comment type="caution">
    <text evidence="1">The sequence shown here is derived from an EMBL/GenBank/DDBJ whole genome shotgun (WGS) entry which is preliminary data.</text>
</comment>
<accession>A0A4Z2ECN9</accession>
<proteinExistence type="predicted"/>
<keyword evidence="2" id="KW-1185">Reference proteome</keyword>
<dbReference type="AlphaFoldDB" id="A0A4Z2ECN9"/>
<evidence type="ECO:0000313" key="1">
    <source>
        <dbReference type="EMBL" id="TNN26511.1"/>
    </source>
</evidence>
<gene>
    <name evidence="1" type="ORF">EYF80_063352</name>
</gene>
<organism evidence="1 2">
    <name type="scientific">Liparis tanakae</name>
    <name type="common">Tanaka's snailfish</name>
    <dbReference type="NCBI Taxonomy" id="230148"/>
    <lineage>
        <taxon>Eukaryota</taxon>
        <taxon>Metazoa</taxon>
        <taxon>Chordata</taxon>
        <taxon>Craniata</taxon>
        <taxon>Vertebrata</taxon>
        <taxon>Euteleostomi</taxon>
        <taxon>Actinopterygii</taxon>
        <taxon>Neopterygii</taxon>
        <taxon>Teleostei</taxon>
        <taxon>Neoteleostei</taxon>
        <taxon>Acanthomorphata</taxon>
        <taxon>Eupercaria</taxon>
        <taxon>Perciformes</taxon>
        <taxon>Cottioidei</taxon>
        <taxon>Cottales</taxon>
        <taxon>Liparidae</taxon>
        <taxon>Liparis</taxon>
    </lineage>
</organism>
<protein>
    <submittedName>
        <fullName evidence="1">Uncharacterized protein</fullName>
    </submittedName>
</protein>
<name>A0A4Z2ECN9_9TELE</name>
<dbReference type="Proteomes" id="UP000314294">
    <property type="component" value="Unassembled WGS sequence"/>
</dbReference>
<reference evidence="1 2" key="1">
    <citation type="submission" date="2019-03" db="EMBL/GenBank/DDBJ databases">
        <title>First draft genome of Liparis tanakae, snailfish: a comprehensive survey of snailfish specific genes.</title>
        <authorList>
            <person name="Kim W."/>
            <person name="Song I."/>
            <person name="Jeong J.-H."/>
            <person name="Kim D."/>
            <person name="Kim S."/>
            <person name="Ryu S."/>
            <person name="Song J.Y."/>
            <person name="Lee S.K."/>
        </authorList>
    </citation>
    <scope>NUCLEOTIDE SEQUENCE [LARGE SCALE GENOMIC DNA]</scope>
    <source>
        <tissue evidence="1">Muscle</tissue>
    </source>
</reference>
<evidence type="ECO:0000313" key="2">
    <source>
        <dbReference type="Proteomes" id="UP000314294"/>
    </source>
</evidence>
<dbReference type="EMBL" id="SRLO01010076">
    <property type="protein sequence ID" value="TNN26511.1"/>
    <property type="molecule type" value="Genomic_DNA"/>
</dbReference>